<reference evidence="1 2" key="1">
    <citation type="submission" date="2016-10" db="EMBL/GenBank/DDBJ databases">
        <authorList>
            <person name="de Groot N.N."/>
        </authorList>
    </citation>
    <scope>NUCLEOTIDE SEQUENCE [LARGE SCALE GENOMIC DNA]</scope>
    <source>
        <strain evidence="1 2">CGMCC 1.10959</strain>
    </source>
</reference>
<protein>
    <submittedName>
        <fullName evidence="1">Uncharacterized protein</fullName>
    </submittedName>
</protein>
<organism evidence="1 2">
    <name type="scientific">Sedimentitalea nanhaiensis</name>
    <dbReference type="NCBI Taxonomy" id="999627"/>
    <lineage>
        <taxon>Bacteria</taxon>
        <taxon>Pseudomonadati</taxon>
        <taxon>Pseudomonadota</taxon>
        <taxon>Alphaproteobacteria</taxon>
        <taxon>Rhodobacterales</taxon>
        <taxon>Paracoccaceae</taxon>
        <taxon>Sedimentitalea</taxon>
    </lineage>
</organism>
<proteinExistence type="predicted"/>
<sequence>MRVWIQAKVNSLGLDVTVIDMSLVLGHAFPTLN</sequence>
<dbReference type="Proteomes" id="UP000182466">
    <property type="component" value="Unassembled WGS sequence"/>
</dbReference>
<name>A0A1I7CZ49_9RHOB</name>
<evidence type="ECO:0000313" key="1">
    <source>
        <dbReference type="EMBL" id="SFU04708.1"/>
    </source>
</evidence>
<accession>A0A1I7CZ49</accession>
<keyword evidence="2" id="KW-1185">Reference proteome</keyword>
<gene>
    <name evidence="1" type="ORF">SAMN05216236_12124</name>
</gene>
<evidence type="ECO:0000313" key="2">
    <source>
        <dbReference type="Proteomes" id="UP000182466"/>
    </source>
</evidence>
<dbReference type="AlphaFoldDB" id="A0A1I7CZ49"/>
<dbReference type="EMBL" id="FPAW01000021">
    <property type="protein sequence ID" value="SFU04708.1"/>
    <property type="molecule type" value="Genomic_DNA"/>
</dbReference>